<evidence type="ECO:0000256" key="6">
    <source>
        <dbReference type="ARBA" id="ARBA00022763"/>
    </source>
</evidence>
<organism evidence="13 14">
    <name type="scientific">Kazachstania africana (strain ATCC 22294 / BCRC 22015 / CBS 2517 / CECT 1963 / NBRC 1671 / NRRL Y-8276)</name>
    <name type="common">Yeast</name>
    <name type="synonym">Kluyveromyces africanus</name>
    <dbReference type="NCBI Taxonomy" id="1071382"/>
    <lineage>
        <taxon>Eukaryota</taxon>
        <taxon>Fungi</taxon>
        <taxon>Dikarya</taxon>
        <taxon>Ascomycota</taxon>
        <taxon>Saccharomycotina</taxon>
        <taxon>Saccharomycetes</taxon>
        <taxon>Saccharomycetales</taxon>
        <taxon>Saccharomycetaceae</taxon>
        <taxon>Kazachstania</taxon>
    </lineage>
</organism>
<dbReference type="GeneID" id="13885232"/>
<evidence type="ECO:0000256" key="8">
    <source>
        <dbReference type="ARBA" id="ARBA00023242"/>
    </source>
</evidence>
<dbReference type="GO" id="GO:0006281">
    <property type="term" value="P:DNA repair"/>
    <property type="evidence" value="ECO:0007669"/>
    <property type="project" value="UniProtKB-KW"/>
</dbReference>
<dbReference type="InterPro" id="IPR016024">
    <property type="entry name" value="ARM-type_fold"/>
</dbReference>
<dbReference type="InterPro" id="IPR055455">
    <property type="entry name" value="HEAT_PSME4"/>
</dbReference>
<proteinExistence type="inferred from homology"/>
<dbReference type="Pfam" id="PF23096">
    <property type="entry name" value="HEAT_PSME4"/>
    <property type="match status" value="1"/>
</dbReference>
<comment type="subcellular location">
    <subcellularLocation>
        <location evidence="2">Cytoplasm</location>
    </subcellularLocation>
    <subcellularLocation>
        <location evidence="1">Nucleus</location>
    </subcellularLocation>
</comment>
<dbReference type="GO" id="GO:0070628">
    <property type="term" value="F:proteasome binding"/>
    <property type="evidence" value="ECO:0007669"/>
    <property type="project" value="InterPro"/>
</dbReference>
<dbReference type="InterPro" id="IPR021843">
    <property type="entry name" value="PSME4_C"/>
</dbReference>
<evidence type="ECO:0000313" key="13">
    <source>
        <dbReference type="EMBL" id="CCF57313.1"/>
    </source>
</evidence>
<evidence type="ECO:0000256" key="3">
    <source>
        <dbReference type="ARBA" id="ARBA00005739"/>
    </source>
</evidence>
<dbReference type="InterPro" id="IPR032372">
    <property type="entry name" value="Blm10_N"/>
</dbReference>
<sequence>MSGEEIKAPIPIKNKALFQLQLQERQTRGLENPKRARTPVIARSEYNYFDRSRAKSSTPTLPLGVTPVDVGGGERRLQDRLKYYGLDFPESKEEFSRKFYDQSSVWFGRKKKPEFSAEEYLPYKTESHKEQAKYLCHVLVNLYIAISSLDIQGSISISSKDLTRLKKEVDTLALETDLFRISQAKPEENFSDMGDDSENELYNEDDYINASAPDINATGKITAKSATVINVNHWTNELKNCLLFDFPLSLRKSLATVYYYLALVQGQAISRDLHVEVFEILVDDDDEGTDYTQLLRESGLVLDHKILFNFLLAFLPYPDSEHNRFDLSSKEDLQLFRTLLKLAYFAKPFYEQSEELLSSTMGILLSNFSPSTMNIVLPIITSFVPCQYHPNSKISDYFPFCFSLWTSVSATVAVDTHLYEFVGDIAEDIYINFQSKGDNFLTDSGISFGPYGVFSEDQMTFMFNRLQGHLRTNGQIHSYARTVKPFIYNIHGSDNEGFFGKLKSLLKSIETFVHPSNSGSWTKPIAKFIHSFIKTYHARAVKDKDIPWDKDTQRLRLNAECHSKIVDLFLNLLLIGAQSKDQDVTNYYISCFAYLVDLSPRNSSLIFDKVLEDLYDMFSGEFIESRHRITSSLKQFTRVVRFMVEDKAYRIHIVNILSALVSKIDMNDISLTNNILNAIVSIVSFVPLEDFVKQGEFLTFHSHTLPLAEQYYYCLKDGSLSNFAYDDKTLDDAFRASTSGFKNILTLYIDKLFQLVDIELDDSLSIKLNQTTMLMIESMSDDVFKHFSDMFQKKFWDNEAFKEKEPNYEIITIPLAAIVKRNVKLSEQLVDLLLLNCREQIERGAGSVRSFSEIHQRDVKLVLYLTALNDILRHSNVAIISFHAELIQFLKYLFKAISNPPLNVITSILVHNILASLTSTEIIEQRMFSDSMKVNVEDRWGGLQFDKRKFSEESLAFRWHIPSETEVSLAIQIFDEVVAYCIDEVNKLISHPQSSTEFTDELQKYILVLTHGLSGCSLLFDPDFNKSINGNKTVTSPSYRERLVLLKNLRERNCDNQEYDIDIEQITSRAEDEDYMDSNNTGSLEHMQGDEIAVHDDYTENLPDIDSSVSEVPSAVGTPIPGHTGPNSFMNSSVVFRDLDIYTCNYYFGATVEERMSNLQYFEVHKIRSKIGLFFHKLFKFFSSEFSTNSKIFQILLHGLKVWFVDVGQETIFSEDNGAFIDLDFIENIQSLAHLNDSFTRTYLAAKVNNAHQNRVLLHSTNRYPSKLEIQLLKDIILMATSIYPGINQVGQATLSHCMKQLIGSYSIIIRQLIKLLQDSLTAESYTQLEVLLKCLSMKKLHRKLISDFKNVEEMTRLLLDCCHVRELDISMHAHNILADLFSKIQIPTRICVYDERMFLPLAPPDCNIHLQVEAVKQAKDNRREEYIDVLIGLQKNLVERLRGDELNWRTRLLIIKLIGRLQSNLEFPSNEDAISVIVEQARTNHPTIIHFIIKVLLSIFNKVLSLSYYSYDVSKSYDNLFDPEYIIKLKSTSAEFQQEFRSEMNNILDPKYFIDSKAFAGWLCWGNDLKVVKTGQAHLALQNNEINLLTLIGKLLTKGWLSNIVSTLIKDNEAKGSFSSSEVSFFAFLTIISSQGYSEFTVKEICSMCRHYYDVTEKASIIMSVQIVAALIVASRFLDTKETEIRDLFLQSFMSECLNGDLNQDAADTWSTLFWWLPTIIDVRRCPPFIEIISNISNQSDLKSDSVNHQASRLLMLRNLSVSQDFRTYHPMEIAEHLIFDHPYDQMRDATAKLFNILVQTESYLSVETPEELLLSLSRESDLGNILKRVAPYLDEIIRTNFSVIAEEYVKIDGMSPQIVLKSRYYYLSSTMFYWITQMSKGSNRVVLIPYLVEYILPFLANFTNQRDLCQLAGIHPAKIYLGLSYLPIRKEYFKPLLAYLTAETSNVSSYEIKMQLSFIEFFLSSNLLQFGKGEVKKIINYVLVQLYNTAYVEVRMRAALVLSDLAHNFAEEIDLSNLVSRFEKSLNQYTWAEKQKRSKTDVTLHASALGLGALVSAFPYVFPLPKWIPQRLSTLSSWARTNGMVGTAAKDTISNFKKVRSDTWKFDRQLFTNDELEDLEGVLWRSYYA</sequence>
<evidence type="ECO:0000256" key="1">
    <source>
        <dbReference type="ARBA" id="ARBA00004123"/>
    </source>
</evidence>
<dbReference type="InParanoid" id="H2ASG3"/>
<dbReference type="InterPro" id="IPR032430">
    <property type="entry name" value="Blm10_mid"/>
</dbReference>
<feature type="domain" description="Proteasome activator complex subunit 4 C-terminal" evidence="9">
    <location>
        <begin position="2044"/>
        <end position="2131"/>
    </location>
</feature>
<dbReference type="OrthoDB" id="17907at2759"/>
<evidence type="ECO:0000313" key="14">
    <source>
        <dbReference type="Proteomes" id="UP000005220"/>
    </source>
</evidence>
<dbReference type="STRING" id="1071382.H2ASG3"/>
<dbReference type="RefSeq" id="XP_003956448.1">
    <property type="nucleotide sequence ID" value="XM_003956399.1"/>
</dbReference>
<evidence type="ECO:0000259" key="9">
    <source>
        <dbReference type="Pfam" id="PF11919"/>
    </source>
</evidence>
<dbReference type="Proteomes" id="UP000005220">
    <property type="component" value="Chromosome 3"/>
</dbReference>
<evidence type="ECO:0000256" key="7">
    <source>
        <dbReference type="ARBA" id="ARBA00023204"/>
    </source>
</evidence>
<dbReference type="KEGG" id="kaf:KAFR_0C03210"/>
<dbReference type="Pfam" id="PF16507">
    <property type="entry name" value="HEAT_PSME4_mid"/>
    <property type="match status" value="1"/>
</dbReference>
<evidence type="ECO:0008006" key="15">
    <source>
        <dbReference type="Google" id="ProtNLM"/>
    </source>
</evidence>
<keyword evidence="4" id="KW-0963">Cytoplasm</keyword>
<dbReference type="eggNOG" id="KOG1851">
    <property type="taxonomic scope" value="Eukaryota"/>
</dbReference>
<evidence type="ECO:0000259" key="12">
    <source>
        <dbReference type="Pfam" id="PF23096"/>
    </source>
</evidence>
<keyword evidence="8" id="KW-0539">Nucleus</keyword>
<dbReference type="PANTHER" id="PTHR32170:SF3">
    <property type="entry name" value="PROTEASOME ACTIVATOR COMPLEX SUBUNIT 4"/>
    <property type="match status" value="1"/>
</dbReference>
<comment type="similarity">
    <text evidence="3">Belongs to the BLM10 family.</text>
</comment>
<gene>
    <name evidence="13" type="primary">KAFR0C03210</name>
    <name evidence="13" type="ORF">KAFR_0C03210</name>
</gene>
<evidence type="ECO:0000256" key="5">
    <source>
        <dbReference type="ARBA" id="ARBA00022737"/>
    </source>
</evidence>
<dbReference type="Pfam" id="PF16547">
    <property type="entry name" value="BLM10_N"/>
    <property type="match status" value="1"/>
</dbReference>
<dbReference type="GO" id="GO:0010499">
    <property type="term" value="P:proteasomal ubiquitin-independent protein catabolic process"/>
    <property type="evidence" value="ECO:0007669"/>
    <property type="project" value="TreeGrafter"/>
</dbReference>
<accession>H2ASG3</accession>
<evidence type="ECO:0000259" key="10">
    <source>
        <dbReference type="Pfam" id="PF16507"/>
    </source>
</evidence>
<evidence type="ECO:0000259" key="11">
    <source>
        <dbReference type="Pfam" id="PF16547"/>
    </source>
</evidence>
<dbReference type="GO" id="GO:0005634">
    <property type="term" value="C:nucleus"/>
    <property type="evidence" value="ECO:0007669"/>
    <property type="project" value="UniProtKB-SubCell"/>
</dbReference>
<protein>
    <recommendedName>
        <fullName evidence="15">Proteasome activator BLM10</fullName>
    </recommendedName>
</protein>
<evidence type="ECO:0000256" key="2">
    <source>
        <dbReference type="ARBA" id="ARBA00004496"/>
    </source>
</evidence>
<reference evidence="13 14" key="1">
    <citation type="journal article" date="2011" name="Proc. Natl. Acad. Sci. U.S.A.">
        <title>Evolutionary erosion of yeast sex chromosomes by mating-type switching accidents.</title>
        <authorList>
            <person name="Gordon J.L."/>
            <person name="Armisen D."/>
            <person name="Proux-Wera E."/>
            <person name="Oheigeartaigh S.S."/>
            <person name="Byrne K.P."/>
            <person name="Wolfe K.H."/>
        </authorList>
    </citation>
    <scope>NUCLEOTIDE SEQUENCE [LARGE SCALE GENOMIC DNA]</scope>
    <source>
        <strain evidence="14">ATCC 22294 / BCRC 22015 / CBS 2517 / CECT 1963 / NBRC 1671 / NRRL Y-8276</strain>
    </source>
</reference>
<keyword evidence="6" id="KW-0227">DNA damage</keyword>
<dbReference type="Pfam" id="PF11919">
    <property type="entry name" value="PSME4_C"/>
    <property type="match status" value="1"/>
</dbReference>
<keyword evidence="14" id="KW-1185">Reference proteome</keyword>
<dbReference type="GO" id="GO:0005829">
    <property type="term" value="C:cytosol"/>
    <property type="evidence" value="ECO:0007669"/>
    <property type="project" value="TreeGrafter"/>
</dbReference>
<dbReference type="PANTHER" id="PTHR32170">
    <property type="entry name" value="PROTEASOME ACTIVATOR COMPLEX SUBUNIT 4"/>
    <property type="match status" value="1"/>
</dbReference>
<dbReference type="Gene3D" id="1.10.287.2210">
    <property type="match status" value="1"/>
</dbReference>
<dbReference type="GO" id="GO:0016504">
    <property type="term" value="F:peptidase activator activity"/>
    <property type="evidence" value="ECO:0007669"/>
    <property type="project" value="InterPro"/>
</dbReference>
<feature type="domain" description="Proteasome activator complex subunit 4-like HEAT repeat-like" evidence="12">
    <location>
        <begin position="1554"/>
        <end position="1758"/>
    </location>
</feature>
<keyword evidence="5" id="KW-0677">Repeat</keyword>
<keyword evidence="7" id="KW-0234">DNA repair</keyword>
<dbReference type="HOGENOM" id="CLU_000772_0_0_1"/>
<dbReference type="SUPFAM" id="SSF48371">
    <property type="entry name" value="ARM repeat"/>
    <property type="match status" value="1"/>
</dbReference>
<dbReference type="InterPro" id="IPR035309">
    <property type="entry name" value="PSME4"/>
</dbReference>
<feature type="domain" description="Proteasome activator Blm10 middle HEAT repeats region" evidence="10">
    <location>
        <begin position="502"/>
        <end position="1020"/>
    </location>
</feature>
<name>H2ASG3_KAZAF</name>
<dbReference type="EMBL" id="HE650823">
    <property type="protein sequence ID" value="CCF57313.1"/>
    <property type="molecule type" value="Genomic_DNA"/>
</dbReference>
<feature type="domain" description="Proteasome activator Blm10 N-terminal" evidence="11">
    <location>
        <begin position="76"/>
        <end position="153"/>
    </location>
</feature>
<evidence type="ECO:0000256" key="4">
    <source>
        <dbReference type="ARBA" id="ARBA00022490"/>
    </source>
</evidence>